<dbReference type="PANTHER" id="PTHR31642:SF278">
    <property type="entry name" value="TRYPTAMINE HYDROXYCINNAMOYLTRANSFERASE 1"/>
    <property type="match status" value="1"/>
</dbReference>
<reference evidence="2 3" key="1">
    <citation type="submission" date="2024-01" db="EMBL/GenBank/DDBJ databases">
        <title>Genome assemblies of Stephania.</title>
        <authorList>
            <person name="Yang L."/>
        </authorList>
    </citation>
    <scope>NUCLEOTIDE SEQUENCE [LARGE SCALE GENOMIC DNA]</scope>
    <source>
        <strain evidence="2">JXDWG</strain>
        <tissue evidence="2">Leaf</tissue>
    </source>
</reference>
<accession>A0AAP0P752</accession>
<evidence type="ECO:0000256" key="1">
    <source>
        <dbReference type="ARBA" id="ARBA00009861"/>
    </source>
</evidence>
<dbReference type="Pfam" id="PF02458">
    <property type="entry name" value="Transferase"/>
    <property type="match status" value="1"/>
</dbReference>
<organism evidence="2 3">
    <name type="scientific">Stephania cephalantha</name>
    <dbReference type="NCBI Taxonomy" id="152367"/>
    <lineage>
        <taxon>Eukaryota</taxon>
        <taxon>Viridiplantae</taxon>
        <taxon>Streptophyta</taxon>
        <taxon>Embryophyta</taxon>
        <taxon>Tracheophyta</taxon>
        <taxon>Spermatophyta</taxon>
        <taxon>Magnoliopsida</taxon>
        <taxon>Ranunculales</taxon>
        <taxon>Menispermaceae</taxon>
        <taxon>Menispermoideae</taxon>
        <taxon>Cissampelideae</taxon>
        <taxon>Stephania</taxon>
    </lineage>
</organism>
<dbReference type="InterPro" id="IPR050317">
    <property type="entry name" value="Plant_Fungal_Acyltransferase"/>
</dbReference>
<dbReference type="AlphaFoldDB" id="A0AAP0P752"/>
<dbReference type="PANTHER" id="PTHR31642">
    <property type="entry name" value="TRICHOTHECENE 3-O-ACETYLTRANSFERASE"/>
    <property type="match status" value="1"/>
</dbReference>
<evidence type="ECO:0000313" key="3">
    <source>
        <dbReference type="Proteomes" id="UP001419268"/>
    </source>
</evidence>
<dbReference type="Gene3D" id="3.30.559.10">
    <property type="entry name" value="Chloramphenicol acetyltransferase-like domain"/>
    <property type="match status" value="1"/>
</dbReference>
<dbReference type="GO" id="GO:0016747">
    <property type="term" value="F:acyltransferase activity, transferring groups other than amino-acyl groups"/>
    <property type="evidence" value="ECO:0007669"/>
    <property type="project" value="TreeGrafter"/>
</dbReference>
<sequence length="142" mass="16218">MKPPVPMEFVGNLVLWAYPKLRVKEVLHGSYGHVAKAIHDALAKIDHKYFQSFIDFGEKASRDEEELETTSQLEIGNTMCPNLEVDSWMRFQFHELDFGGEALVLSTLQTYLWKAVDIHTFMSRGWRCRCGHVPLASTCSAL</sequence>
<dbReference type="InterPro" id="IPR023213">
    <property type="entry name" value="CAT-like_dom_sf"/>
</dbReference>
<gene>
    <name evidence="2" type="ORF">Scep_012916</name>
</gene>
<comment type="caution">
    <text evidence="2">The sequence shown here is derived from an EMBL/GenBank/DDBJ whole genome shotgun (WGS) entry which is preliminary data.</text>
</comment>
<proteinExistence type="inferred from homology"/>
<protein>
    <submittedName>
        <fullName evidence="2">Uncharacterized protein</fullName>
    </submittedName>
</protein>
<dbReference type="Proteomes" id="UP001419268">
    <property type="component" value="Unassembled WGS sequence"/>
</dbReference>
<comment type="similarity">
    <text evidence="1">Belongs to the plant acyltransferase family.</text>
</comment>
<dbReference type="EMBL" id="JBBNAG010000005">
    <property type="protein sequence ID" value="KAK9133388.1"/>
    <property type="molecule type" value="Genomic_DNA"/>
</dbReference>
<keyword evidence="3" id="KW-1185">Reference proteome</keyword>
<name>A0AAP0P752_9MAGN</name>
<evidence type="ECO:0000313" key="2">
    <source>
        <dbReference type="EMBL" id="KAK9133388.1"/>
    </source>
</evidence>